<comment type="similarity">
    <text evidence="2">Belongs to the G-protein coupled receptor Fz/Smo family.</text>
</comment>
<dbReference type="InterPro" id="IPR017981">
    <property type="entry name" value="GPCR_2-like_7TM"/>
</dbReference>
<keyword evidence="7 9" id="KW-1015">Disulfide bond</keyword>
<feature type="disulfide bond" evidence="9">
    <location>
        <begin position="103"/>
        <end position="127"/>
    </location>
</feature>
<feature type="transmembrane region" description="Helical" evidence="10">
    <location>
        <begin position="308"/>
        <end position="333"/>
    </location>
</feature>
<dbReference type="Gene3D" id="1.10.2000.10">
    <property type="entry name" value="Frizzled cysteine-rich domain"/>
    <property type="match status" value="1"/>
</dbReference>
<feature type="transmembrane region" description="Helical" evidence="10">
    <location>
        <begin position="390"/>
        <end position="417"/>
    </location>
</feature>
<dbReference type="Pfam" id="PF01534">
    <property type="entry name" value="Frizzled"/>
    <property type="match status" value="1"/>
</dbReference>
<keyword evidence="11" id="KW-0732">Signal</keyword>
<dbReference type="InterPro" id="IPR000539">
    <property type="entry name" value="Frizzled/Smoothened_7TM"/>
</dbReference>
<dbReference type="PANTHER" id="PTHR11309:SF47">
    <property type="entry name" value="FRIZZLED"/>
    <property type="match status" value="1"/>
</dbReference>
<evidence type="ECO:0000259" key="13">
    <source>
        <dbReference type="PROSITE" id="PS50261"/>
    </source>
</evidence>
<dbReference type="PRINTS" id="PR00489">
    <property type="entry name" value="FRIZZLED"/>
</dbReference>
<feature type="disulfide bond" evidence="9">
    <location>
        <begin position="36"/>
        <end position="82"/>
    </location>
</feature>
<evidence type="ECO:0000256" key="9">
    <source>
        <dbReference type="PROSITE-ProRule" id="PRU00090"/>
    </source>
</evidence>
<dbReference type="GO" id="GO:0060070">
    <property type="term" value="P:canonical Wnt signaling pathway"/>
    <property type="evidence" value="ECO:0007669"/>
    <property type="project" value="TreeGrafter"/>
</dbReference>
<dbReference type="GO" id="GO:0042813">
    <property type="term" value="F:Wnt receptor activity"/>
    <property type="evidence" value="ECO:0007669"/>
    <property type="project" value="TreeGrafter"/>
</dbReference>
<keyword evidence="6 10" id="KW-0472">Membrane</keyword>
<dbReference type="InterPro" id="IPR036790">
    <property type="entry name" value="Frizzled_dom_sf"/>
</dbReference>
<dbReference type="Pfam" id="PF01392">
    <property type="entry name" value="Fz"/>
    <property type="match status" value="1"/>
</dbReference>
<feature type="domain" description="G-protein coupled receptors family 2 profile 2" evidence="13">
    <location>
        <begin position="214"/>
        <end position="525"/>
    </location>
</feature>
<evidence type="ECO:0000256" key="7">
    <source>
        <dbReference type="ARBA" id="ARBA00023157"/>
    </source>
</evidence>
<evidence type="ECO:0000313" key="15">
    <source>
        <dbReference type="Proteomes" id="UP000549394"/>
    </source>
</evidence>
<dbReference type="PROSITE" id="PS50038">
    <property type="entry name" value="FZ"/>
    <property type="match status" value="1"/>
</dbReference>
<dbReference type="PROSITE" id="PS50261">
    <property type="entry name" value="G_PROTEIN_RECEP_F2_4"/>
    <property type="match status" value="1"/>
</dbReference>
<comment type="subcellular location">
    <subcellularLocation>
        <location evidence="1">Membrane</location>
        <topology evidence="1">Multi-pass membrane protein</topology>
    </subcellularLocation>
</comment>
<dbReference type="GO" id="GO:0035567">
    <property type="term" value="P:non-canonical Wnt signaling pathway"/>
    <property type="evidence" value="ECO:0007669"/>
    <property type="project" value="TreeGrafter"/>
</dbReference>
<dbReference type="SMART" id="SM00063">
    <property type="entry name" value="FRI"/>
    <property type="match status" value="1"/>
</dbReference>
<gene>
    <name evidence="14" type="ORF">DGYR_LOCUS9754</name>
</gene>
<evidence type="ECO:0000256" key="11">
    <source>
        <dbReference type="SAM" id="SignalP"/>
    </source>
</evidence>
<dbReference type="SUPFAM" id="SSF63501">
    <property type="entry name" value="Frizzled cysteine-rich domain"/>
    <property type="match status" value="1"/>
</dbReference>
<feature type="transmembrane region" description="Helical" evidence="10">
    <location>
        <begin position="437"/>
        <end position="462"/>
    </location>
</feature>
<evidence type="ECO:0000256" key="10">
    <source>
        <dbReference type="SAM" id="Phobius"/>
    </source>
</evidence>
<keyword evidence="8" id="KW-0675">Receptor</keyword>
<dbReference type="EMBL" id="CAJFCJ010000015">
    <property type="protein sequence ID" value="CAD5121856.1"/>
    <property type="molecule type" value="Genomic_DNA"/>
</dbReference>
<feature type="domain" description="FZ" evidence="12">
    <location>
        <begin position="23"/>
        <end position="141"/>
    </location>
</feature>
<dbReference type="InterPro" id="IPR015526">
    <property type="entry name" value="Frizzled/SFRP"/>
</dbReference>
<evidence type="ECO:0000259" key="12">
    <source>
        <dbReference type="PROSITE" id="PS50038"/>
    </source>
</evidence>
<comment type="caution">
    <text evidence="14">The sequence shown here is derived from an EMBL/GenBank/DDBJ whole genome shotgun (WGS) entry which is preliminary data.</text>
</comment>
<feature type="disulfide bond" evidence="9">
    <location>
        <begin position="28"/>
        <end position="89"/>
    </location>
</feature>
<feature type="transmembrane region" description="Helical" evidence="10">
    <location>
        <begin position="216"/>
        <end position="238"/>
    </location>
</feature>
<feature type="transmembrane region" description="Helical" evidence="10">
    <location>
        <begin position="250"/>
        <end position="270"/>
    </location>
</feature>
<evidence type="ECO:0000256" key="3">
    <source>
        <dbReference type="ARBA" id="ARBA00022473"/>
    </source>
</evidence>
<reference evidence="14 15" key="1">
    <citation type="submission" date="2020-08" db="EMBL/GenBank/DDBJ databases">
        <authorList>
            <person name="Hejnol A."/>
        </authorList>
    </citation>
    <scope>NUCLEOTIDE SEQUENCE [LARGE SCALE GENOMIC DNA]</scope>
</reference>
<dbReference type="GO" id="GO:0017147">
    <property type="term" value="F:Wnt-protein binding"/>
    <property type="evidence" value="ECO:0007669"/>
    <property type="project" value="TreeGrafter"/>
</dbReference>
<sequence length="545" mass="63257">MTKISLLFCMIAAINIFIMENIHASSNCELIQPSICNNLSYNRTTLPNFMGHYSQKQIREYLRLYSPVIKKHCSKYFKLFLCHLFFPSCTKDHQVLKPCKSLCLNVKRKCLGTIKEFGLDLFKYVDCSRLPSSKKNVCLKGLITNRFYKPEMNRNVIEGGRKFTCPPLLTVPLEFGYKLQIGNTEVKNCGIPCKDNQDYFFGTKEESLRKRKFARIWILVWSILCFLSTSFTVLTFILDRERFKYPERPIIFLSSCYLAVSFCYVIGYFLKEKAVCTGPFNNKLKDINQNQLSLELITQGTRKSECTILFMIIYFFSMASNIWWVILTFTWFLAAKLKWAHEAVESNAHFYHLLAWIIPAIKTIAILALGQIDGDVLSGVCFTGLSDLRILKGFIIAPLLIYLILGSSFLLAGFVSLCRIRFTIKADGNITDKLDKFILRIGIFSILYKFPAIIVIACHFYELGNRLDWMISFHGRACEMGFSCPPKRDYQPTPEYIYFMLKYLMMLIVGVTSGFWIWSTKTTLTWKKAYYRCFTKRQFINETDL</sequence>
<keyword evidence="5 10" id="KW-1133">Transmembrane helix</keyword>
<dbReference type="OrthoDB" id="10053709at2759"/>
<evidence type="ECO:0000256" key="2">
    <source>
        <dbReference type="ARBA" id="ARBA00008077"/>
    </source>
</evidence>
<dbReference type="AlphaFoldDB" id="A0A7I8W1V5"/>
<keyword evidence="15" id="KW-1185">Reference proteome</keyword>
<dbReference type="PANTHER" id="PTHR11309">
    <property type="entry name" value="FRIZZLED"/>
    <property type="match status" value="1"/>
</dbReference>
<dbReference type="InterPro" id="IPR020067">
    <property type="entry name" value="Frizzled_dom"/>
</dbReference>
<dbReference type="GO" id="GO:0005886">
    <property type="term" value="C:plasma membrane"/>
    <property type="evidence" value="ECO:0007669"/>
    <property type="project" value="TreeGrafter"/>
</dbReference>
<organism evidence="14 15">
    <name type="scientific">Dimorphilus gyrociliatus</name>
    <dbReference type="NCBI Taxonomy" id="2664684"/>
    <lineage>
        <taxon>Eukaryota</taxon>
        <taxon>Metazoa</taxon>
        <taxon>Spiralia</taxon>
        <taxon>Lophotrochozoa</taxon>
        <taxon>Annelida</taxon>
        <taxon>Polychaeta</taxon>
        <taxon>Polychaeta incertae sedis</taxon>
        <taxon>Dinophilidae</taxon>
        <taxon>Dimorphilus</taxon>
    </lineage>
</organism>
<name>A0A7I8W1V5_9ANNE</name>
<feature type="transmembrane region" description="Helical" evidence="10">
    <location>
        <begin position="353"/>
        <end position="370"/>
    </location>
</feature>
<evidence type="ECO:0000256" key="5">
    <source>
        <dbReference type="ARBA" id="ARBA00022989"/>
    </source>
</evidence>
<evidence type="ECO:0000256" key="8">
    <source>
        <dbReference type="ARBA" id="ARBA00023170"/>
    </source>
</evidence>
<feature type="chain" id="PRO_5029494658" evidence="11">
    <location>
        <begin position="25"/>
        <end position="545"/>
    </location>
</feature>
<evidence type="ECO:0000256" key="6">
    <source>
        <dbReference type="ARBA" id="ARBA00023136"/>
    </source>
</evidence>
<dbReference type="Gene3D" id="1.20.1070.10">
    <property type="entry name" value="Rhodopsin 7-helix transmembrane proteins"/>
    <property type="match status" value="1"/>
</dbReference>
<dbReference type="CDD" id="cd07066">
    <property type="entry name" value="CRD_FZ"/>
    <property type="match status" value="1"/>
</dbReference>
<comment type="caution">
    <text evidence="9">Lacks conserved residue(s) required for the propagation of feature annotation.</text>
</comment>
<keyword evidence="3" id="KW-0217">Developmental protein</keyword>
<proteinExistence type="inferred from homology"/>
<accession>A0A7I8W1V5</accession>
<keyword evidence="4 10" id="KW-0812">Transmembrane</keyword>
<dbReference type="Proteomes" id="UP000549394">
    <property type="component" value="Unassembled WGS sequence"/>
</dbReference>
<evidence type="ECO:0000313" key="14">
    <source>
        <dbReference type="EMBL" id="CAD5121856.1"/>
    </source>
</evidence>
<evidence type="ECO:0000256" key="1">
    <source>
        <dbReference type="ARBA" id="ARBA00004141"/>
    </source>
</evidence>
<feature type="transmembrane region" description="Helical" evidence="10">
    <location>
        <begin position="496"/>
        <end position="518"/>
    </location>
</feature>
<dbReference type="SMART" id="SM01330">
    <property type="entry name" value="Frizzled"/>
    <property type="match status" value="1"/>
</dbReference>
<feature type="signal peptide" evidence="11">
    <location>
        <begin position="1"/>
        <end position="24"/>
    </location>
</feature>
<protein>
    <submittedName>
        <fullName evidence="14">Uncharacterized protein</fullName>
    </submittedName>
</protein>
<evidence type="ECO:0000256" key="4">
    <source>
        <dbReference type="ARBA" id="ARBA00022692"/>
    </source>
</evidence>